<evidence type="ECO:0000313" key="2">
    <source>
        <dbReference type="EMBL" id="EOS01876.1"/>
    </source>
</evidence>
<dbReference type="InterPro" id="IPR042099">
    <property type="entry name" value="ANL_N_sf"/>
</dbReference>
<feature type="domain" description="AMP-dependent synthetase/ligase" evidence="1">
    <location>
        <begin position="8"/>
        <end position="347"/>
    </location>
</feature>
<name>R9HDK4_BACT4</name>
<proteinExistence type="predicted"/>
<dbReference type="AlphaFoldDB" id="R9HDK4"/>
<dbReference type="PANTHER" id="PTHR43767:SF10">
    <property type="entry name" value="SURFACTIN SYNTHASE SUBUNIT 1"/>
    <property type="match status" value="1"/>
</dbReference>
<dbReference type="InterPro" id="IPR050237">
    <property type="entry name" value="ATP-dep_AMP-bd_enzyme"/>
</dbReference>
<comment type="caution">
    <text evidence="2">The sequence shown here is derived from an EMBL/GenBank/DDBJ whole genome shotgun (WGS) entry which is preliminary data.</text>
</comment>
<dbReference type="InterPro" id="IPR000873">
    <property type="entry name" value="AMP-dep_synth/lig_dom"/>
</dbReference>
<dbReference type="HOGENOM" id="CLU_000022_59_10_10"/>
<dbReference type="Proteomes" id="UP000014207">
    <property type="component" value="Unassembled WGS sequence"/>
</dbReference>
<dbReference type="SUPFAM" id="SSF56801">
    <property type="entry name" value="Acetyl-CoA synthetase-like"/>
    <property type="match status" value="1"/>
</dbReference>
<sequence length="473" mass="53377">MITMFNLQQYSAKIAIITDRGEKLTYAELYTKVEDFHEHIPVKGLIFFLCENQLGSLVGYIACIMKKIPAVLLDGSKDLELIQQLITIYHPEYLWMPTDRKCEIGGKTLYEYGDFSLQQITYDHDFTTEEKILNPDLILCLTTSGSTGSPKLVRLSLKNLESNAESIAEYLQIDKNERPVTTLPMYYSFGVSVINSHLIKGATLLLTDKSVIQKEFWSFIKEQKATSIAGVPYTYEMLRRLRFFRMELLDLKTMTQAGGKLNATFVKEFVDFAKQSDKQFIVMYGQTEATARMSYLPWERALEKASSIGIAIPGGEFSLADASGNEILDTDIDGELVYKGANVSMGYAECREDLAKGDENHGVLHTGDIARKDADGYYYITGRMKRFVKVWGNRCNLDATEQLVKAVTSNCACVGVDDKITVFVTEEGLEDQIKNLLVEKTGFNPRAFAIQVITEIPKYTSGKIQYPELQKMI</sequence>
<evidence type="ECO:0000259" key="1">
    <source>
        <dbReference type="Pfam" id="PF00501"/>
    </source>
</evidence>
<dbReference type="EMBL" id="ASSM01000006">
    <property type="protein sequence ID" value="EOS01876.1"/>
    <property type="molecule type" value="Genomic_DNA"/>
</dbReference>
<dbReference type="PATRIC" id="fig|1235785.3.peg.987"/>
<dbReference type="Pfam" id="PF00501">
    <property type="entry name" value="AMP-binding"/>
    <property type="match status" value="1"/>
</dbReference>
<gene>
    <name evidence="2" type="ORF">C799_00983</name>
</gene>
<protein>
    <recommendedName>
        <fullName evidence="1">AMP-dependent synthetase/ligase domain-containing protein</fullName>
    </recommendedName>
</protein>
<accession>R9HDK4</accession>
<organism evidence="2 3">
    <name type="scientific">Bacteroides thetaiotaomicron dnLKV9</name>
    <dbReference type="NCBI Taxonomy" id="1235785"/>
    <lineage>
        <taxon>Bacteria</taxon>
        <taxon>Pseudomonadati</taxon>
        <taxon>Bacteroidota</taxon>
        <taxon>Bacteroidia</taxon>
        <taxon>Bacteroidales</taxon>
        <taxon>Bacteroidaceae</taxon>
        <taxon>Bacteroides</taxon>
    </lineage>
</organism>
<reference evidence="2 3" key="1">
    <citation type="submission" date="2013-04" db="EMBL/GenBank/DDBJ databases">
        <title>The Genome Sequence of Bacteroides thetaiotaomicron dnLKV9.</title>
        <authorList>
            <consortium name="The Broad Institute Genomics Platform"/>
            <consortium name="The Broad Institute Genome Sequencing Center for Infectious Disease"/>
            <person name="Earl A."/>
            <person name="Xavier R."/>
            <person name="Kuhn K."/>
            <person name="Stappenbeck T."/>
            <person name="Walker B."/>
            <person name="Young S."/>
            <person name="Zeng Q."/>
            <person name="Gargeya S."/>
            <person name="Fitzgerald M."/>
            <person name="Haas B."/>
            <person name="Abouelleil A."/>
            <person name="Allen A.W."/>
            <person name="Alvarado L."/>
            <person name="Arachchi H.M."/>
            <person name="Berlin A.M."/>
            <person name="Chapman S.B."/>
            <person name="Gainer-Dewar J."/>
            <person name="Goldberg J."/>
            <person name="Griggs A."/>
            <person name="Gujja S."/>
            <person name="Hansen M."/>
            <person name="Howarth C."/>
            <person name="Imamovic A."/>
            <person name="Ireland A."/>
            <person name="Larimer J."/>
            <person name="McCowan C."/>
            <person name="Murphy C."/>
            <person name="Pearson M."/>
            <person name="Poon T.W."/>
            <person name="Priest M."/>
            <person name="Roberts A."/>
            <person name="Saif S."/>
            <person name="Shea T."/>
            <person name="Sisk P."/>
            <person name="Sykes S."/>
            <person name="Wortman J."/>
            <person name="Nusbaum C."/>
            <person name="Birren B."/>
        </authorList>
    </citation>
    <scope>NUCLEOTIDE SEQUENCE [LARGE SCALE GENOMIC DNA]</scope>
    <source>
        <strain evidence="3">dnLKV9</strain>
    </source>
</reference>
<evidence type="ECO:0000313" key="3">
    <source>
        <dbReference type="Proteomes" id="UP000014207"/>
    </source>
</evidence>
<dbReference type="PANTHER" id="PTHR43767">
    <property type="entry name" value="LONG-CHAIN-FATTY-ACID--COA LIGASE"/>
    <property type="match status" value="1"/>
</dbReference>
<dbReference type="Gene3D" id="3.40.50.12780">
    <property type="entry name" value="N-terminal domain of ligase-like"/>
    <property type="match status" value="1"/>
</dbReference>